<sequence>MPPRKQVHALQAFAKDKVLYNVCAIILDEIYFGQDEHWDVYGPPTLSVRLRLVRDILSNSLTPGILEDLLNTILSRDEAVEAIVRYLAIQLLLVEGVRNLTIGNFPESYFEMVLEATAKSGAGIQRLDLRGIWVREEHKYAVIKTLRKLSCIRRLTLRYGCDDDILATLGKYCEGLQKLDISGSRAITEAGLKNLCDNPSRIVWDRLTESLQIVDLGGPGAQDLPPALPCYLLLTLPRLVSLGSYEHTGAAVELAVTTYPGKQFGLRYIHDVVTSSSRFHTIVKACPKLQAIYLDSPKDTAVHYLDMFKDLREIKLHKVRWTDMEIMINKMGSRIRSLFLLTVFGQVDLLDLGKLCPNLQRLEMHNVSLVCSDVTHTTAFHNIRELLIYTSQISTLCVKLLMNQCVDVEHLCLGECGHLSDAAIITSLMNHSLRNVREIWFGVADKLTMRAIEALMEHCPHLTSLGNLAAWSVHPDDLDLLRVQFLLTNTDLTLHEFGPQREDEWIPIMDV</sequence>
<protein>
    <submittedName>
        <fullName evidence="1">F-box/LRR-repeat protein 4-like 2</fullName>
    </submittedName>
</protein>
<dbReference type="GO" id="GO:0031146">
    <property type="term" value="P:SCF-dependent proteasomal ubiquitin-dependent protein catabolic process"/>
    <property type="evidence" value="ECO:0007669"/>
    <property type="project" value="TreeGrafter"/>
</dbReference>
<dbReference type="Gene3D" id="3.80.10.10">
    <property type="entry name" value="Ribonuclease Inhibitor"/>
    <property type="match status" value="2"/>
</dbReference>
<dbReference type="Proteomes" id="UP000747542">
    <property type="component" value="Unassembled WGS sequence"/>
</dbReference>
<gene>
    <name evidence="1" type="primary">Fbxl4-L2</name>
    <name evidence="1" type="ORF">Hamer_G010791</name>
</gene>
<evidence type="ECO:0000313" key="2">
    <source>
        <dbReference type="Proteomes" id="UP000747542"/>
    </source>
</evidence>
<dbReference type="InterPro" id="IPR006553">
    <property type="entry name" value="Leu-rich_rpt_Cys-con_subtyp"/>
</dbReference>
<dbReference type="SMART" id="SM00367">
    <property type="entry name" value="LRR_CC"/>
    <property type="match status" value="2"/>
</dbReference>
<reference evidence="1" key="1">
    <citation type="journal article" date="2021" name="Sci. Adv.">
        <title>The American lobster genome reveals insights on longevity, neural, and immune adaptations.</title>
        <authorList>
            <person name="Polinski J.M."/>
            <person name="Zimin A.V."/>
            <person name="Clark K.F."/>
            <person name="Kohn A.B."/>
            <person name="Sadowski N."/>
            <person name="Timp W."/>
            <person name="Ptitsyn A."/>
            <person name="Khanna P."/>
            <person name="Romanova D.Y."/>
            <person name="Williams P."/>
            <person name="Greenwood S.J."/>
            <person name="Moroz L.L."/>
            <person name="Walt D.R."/>
            <person name="Bodnar A.G."/>
        </authorList>
    </citation>
    <scope>NUCLEOTIDE SEQUENCE</scope>
    <source>
        <strain evidence="1">GMGI-L3</strain>
    </source>
</reference>
<dbReference type="GO" id="GO:0019005">
    <property type="term" value="C:SCF ubiquitin ligase complex"/>
    <property type="evidence" value="ECO:0007669"/>
    <property type="project" value="TreeGrafter"/>
</dbReference>
<dbReference type="PANTHER" id="PTHR13318">
    <property type="entry name" value="PARTNER OF PAIRED, ISOFORM B-RELATED"/>
    <property type="match status" value="1"/>
</dbReference>
<comment type="caution">
    <text evidence="1">The sequence shown here is derived from an EMBL/GenBank/DDBJ whole genome shotgun (WGS) entry which is preliminary data.</text>
</comment>
<accession>A0A8J5JUL3</accession>
<dbReference type="AlphaFoldDB" id="A0A8J5JUL3"/>
<proteinExistence type="predicted"/>
<organism evidence="1 2">
    <name type="scientific">Homarus americanus</name>
    <name type="common">American lobster</name>
    <dbReference type="NCBI Taxonomy" id="6706"/>
    <lineage>
        <taxon>Eukaryota</taxon>
        <taxon>Metazoa</taxon>
        <taxon>Ecdysozoa</taxon>
        <taxon>Arthropoda</taxon>
        <taxon>Crustacea</taxon>
        <taxon>Multicrustacea</taxon>
        <taxon>Malacostraca</taxon>
        <taxon>Eumalacostraca</taxon>
        <taxon>Eucarida</taxon>
        <taxon>Decapoda</taxon>
        <taxon>Pleocyemata</taxon>
        <taxon>Astacidea</taxon>
        <taxon>Nephropoidea</taxon>
        <taxon>Nephropidae</taxon>
        <taxon>Homarus</taxon>
    </lineage>
</organism>
<evidence type="ECO:0000313" key="1">
    <source>
        <dbReference type="EMBL" id="KAG7162130.1"/>
    </source>
</evidence>
<dbReference type="InterPro" id="IPR032675">
    <property type="entry name" value="LRR_dom_sf"/>
</dbReference>
<name>A0A8J5JUL3_HOMAM</name>
<dbReference type="EMBL" id="JAHLQT010028013">
    <property type="protein sequence ID" value="KAG7162130.1"/>
    <property type="molecule type" value="Genomic_DNA"/>
</dbReference>
<keyword evidence="2" id="KW-1185">Reference proteome</keyword>
<dbReference type="SUPFAM" id="SSF52047">
    <property type="entry name" value="RNI-like"/>
    <property type="match status" value="1"/>
</dbReference>